<dbReference type="EMBL" id="MU004570">
    <property type="protein sequence ID" value="KAF2647927.1"/>
    <property type="molecule type" value="Genomic_DNA"/>
</dbReference>
<dbReference type="Proteomes" id="UP000799324">
    <property type="component" value="Unassembled WGS sequence"/>
</dbReference>
<proteinExistence type="predicted"/>
<organism evidence="1 2">
    <name type="scientific">Lophiostoma macrostomum CBS 122681</name>
    <dbReference type="NCBI Taxonomy" id="1314788"/>
    <lineage>
        <taxon>Eukaryota</taxon>
        <taxon>Fungi</taxon>
        <taxon>Dikarya</taxon>
        <taxon>Ascomycota</taxon>
        <taxon>Pezizomycotina</taxon>
        <taxon>Dothideomycetes</taxon>
        <taxon>Pleosporomycetidae</taxon>
        <taxon>Pleosporales</taxon>
        <taxon>Lophiostomataceae</taxon>
        <taxon>Lophiostoma</taxon>
    </lineage>
</organism>
<protein>
    <submittedName>
        <fullName evidence="1">Uncharacterized protein</fullName>
    </submittedName>
</protein>
<name>A0A6A6SLT0_9PLEO</name>
<gene>
    <name evidence="1" type="ORF">K491DRAFT_685102</name>
</gene>
<evidence type="ECO:0000313" key="2">
    <source>
        <dbReference type="Proteomes" id="UP000799324"/>
    </source>
</evidence>
<evidence type="ECO:0000313" key="1">
    <source>
        <dbReference type="EMBL" id="KAF2647927.1"/>
    </source>
</evidence>
<reference evidence="1" key="1">
    <citation type="journal article" date="2020" name="Stud. Mycol.">
        <title>101 Dothideomycetes genomes: a test case for predicting lifestyles and emergence of pathogens.</title>
        <authorList>
            <person name="Haridas S."/>
            <person name="Albert R."/>
            <person name="Binder M."/>
            <person name="Bloem J."/>
            <person name="Labutti K."/>
            <person name="Salamov A."/>
            <person name="Andreopoulos B."/>
            <person name="Baker S."/>
            <person name="Barry K."/>
            <person name="Bills G."/>
            <person name="Bluhm B."/>
            <person name="Cannon C."/>
            <person name="Castanera R."/>
            <person name="Culley D."/>
            <person name="Daum C."/>
            <person name="Ezra D."/>
            <person name="Gonzalez J."/>
            <person name="Henrissat B."/>
            <person name="Kuo A."/>
            <person name="Liang C."/>
            <person name="Lipzen A."/>
            <person name="Lutzoni F."/>
            <person name="Magnuson J."/>
            <person name="Mondo S."/>
            <person name="Nolan M."/>
            <person name="Ohm R."/>
            <person name="Pangilinan J."/>
            <person name="Park H.-J."/>
            <person name="Ramirez L."/>
            <person name="Alfaro M."/>
            <person name="Sun H."/>
            <person name="Tritt A."/>
            <person name="Yoshinaga Y."/>
            <person name="Zwiers L.-H."/>
            <person name="Turgeon B."/>
            <person name="Goodwin S."/>
            <person name="Spatafora J."/>
            <person name="Crous P."/>
            <person name="Grigoriev I."/>
        </authorList>
    </citation>
    <scope>NUCLEOTIDE SEQUENCE</scope>
    <source>
        <strain evidence="1">CBS 122681</strain>
    </source>
</reference>
<keyword evidence="2" id="KW-1185">Reference proteome</keyword>
<accession>A0A6A6SLT0</accession>
<dbReference type="AlphaFoldDB" id="A0A6A6SLT0"/>
<sequence>MSHATGDGHARHSSCKDMPRWFPKFLTNEGLEHLRFEVSNEKSAADVVKSLFMADPISGCPNSPQAPPHIKRVPGFDENFDFNYSLILRPPISLLPAIFRRPGVSATFIAIITQYRIFLSRDKQISRHAVAMSAVAPRLITYILSQNAPQRWVERGLKESRRQNRTNRDGLEVRLKRPREGLRLRLHEQPFLLTESLFKLLNGLKERLERGEERSVSFHAFQASDGDVMIFPGLFESTTARHGSKPRQRPRVESPSQGFIARSRENISSARGFRDVDAIVG</sequence>